<evidence type="ECO:0000313" key="2">
    <source>
        <dbReference type="Proteomes" id="UP001283361"/>
    </source>
</evidence>
<dbReference type="EMBL" id="JAWDGP010003066">
    <property type="protein sequence ID" value="KAK3777594.1"/>
    <property type="molecule type" value="Genomic_DNA"/>
</dbReference>
<name>A0AAE0ZXP7_9GAST</name>
<gene>
    <name evidence="1" type="ORF">RRG08_021711</name>
</gene>
<keyword evidence="2" id="KW-1185">Reference proteome</keyword>
<evidence type="ECO:0000313" key="1">
    <source>
        <dbReference type="EMBL" id="KAK3777594.1"/>
    </source>
</evidence>
<accession>A0AAE0ZXP7</accession>
<comment type="caution">
    <text evidence="1">The sequence shown here is derived from an EMBL/GenBank/DDBJ whole genome shotgun (WGS) entry which is preliminary data.</text>
</comment>
<sequence>MKGAVPHFALTDYSQPGCADQDDHWRVLISDQGRMPTVPLFGRVACHSRAARFHGLLNPRREWASVRATNSLVIPWTDPDWTLYPGERRALACGSFLHS</sequence>
<protein>
    <submittedName>
        <fullName evidence="1">Uncharacterized protein</fullName>
    </submittedName>
</protein>
<organism evidence="1 2">
    <name type="scientific">Elysia crispata</name>
    <name type="common">lettuce slug</name>
    <dbReference type="NCBI Taxonomy" id="231223"/>
    <lineage>
        <taxon>Eukaryota</taxon>
        <taxon>Metazoa</taxon>
        <taxon>Spiralia</taxon>
        <taxon>Lophotrochozoa</taxon>
        <taxon>Mollusca</taxon>
        <taxon>Gastropoda</taxon>
        <taxon>Heterobranchia</taxon>
        <taxon>Euthyneura</taxon>
        <taxon>Panpulmonata</taxon>
        <taxon>Sacoglossa</taxon>
        <taxon>Placobranchoidea</taxon>
        <taxon>Plakobranchidae</taxon>
        <taxon>Elysia</taxon>
    </lineage>
</organism>
<reference evidence="1" key="1">
    <citation type="journal article" date="2023" name="G3 (Bethesda)">
        <title>A reference genome for the long-term kleptoplast-retaining sea slug Elysia crispata morphotype clarki.</title>
        <authorList>
            <person name="Eastman K.E."/>
            <person name="Pendleton A.L."/>
            <person name="Shaikh M.A."/>
            <person name="Suttiyut T."/>
            <person name="Ogas R."/>
            <person name="Tomko P."/>
            <person name="Gavelis G."/>
            <person name="Widhalm J.R."/>
            <person name="Wisecaver J.H."/>
        </authorList>
    </citation>
    <scope>NUCLEOTIDE SEQUENCE</scope>
    <source>
        <strain evidence="1">ECLA1</strain>
    </source>
</reference>
<proteinExistence type="predicted"/>
<dbReference type="Proteomes" id="UP001283361">
    <property type="component" value="Unassembled WGS sequence"/>
</dbReference>
<dbReference type="AlphaFoldDB" id="A0AAE0ZXP7"/>